<feature type="non-terminal residue" evidence="2">
    <location>
        <position position="51"/>
    </location>
</feature>
<evidence type="ECO:0000313" key="2">
    <source>
        <dbReference type="EMBL" id="CAI9569335.1"/>
    </source>
</evidence>
<proteinExistence type="predicted"/>
<gene>
    <name evidence="2" type="ORF">SPARVUS_LOCUS6908472</name>
</gene>
<dbReference type="Proteomes" id="UP001162483">
    <property type="component" value="Unassembled WGS sequence"/>
</dbReference>
<feature type="region of interest" description="Disordered" evidence="1">
    <location>
        <begin position="29"/>
        <end position="51"/>
    </location>
</feature>
<evidence type="ECO:0000256" key="1">
    <source>
        <dbReference type="SAM" id="MobiDB-lite"/>
    </source>
</evidence>
<evidence type="ECO:0000313" key="3">
    <source>
        <dbReference type="Proteomes" id="UP001162483"/>
    </source>
</evidence>
<sequence length="51" mass="5734">MSTGHVCWEHAGRALSAHMSFFNRSQMCGHSASRPRRREAAHLRSAGVKRL</sequence>
<keyword evidence="3" id="KW-1185">Reference proteome</keyword>
<protein>
    <submittedName>
        <fullName evidence="2">Uncharacterized protein</fullName>
    </submittedName>
</protein>
<accession>A0ABN9D9U5</accession>
<dbReference type="EMBL" id="CATNWA010014233">
    <property type="protein sequence ID" value="CAI9569335.1"/>
    <property type="molecule type" value="Genomic_DNA"/>
</dbReference>
<reference evidence="2" key="1">
    <citation type="submission" date="2023-05" db="EMBL/GenBank/DDBJ databases">
        <authorList>
            <person name="Stuckert A."/>
        </authorList>
    </citation>
    <scope>NUCLEOTIDE SEQUENCE</scope>
</reference>
<organism evidence="2 3">
    <name type="scientific">Staurois parvus</name>
    <dbReference type="NCBI Taxonomy" id="386267"/>
    <lineage>
        <taxon>Eukaryota</taxon>
        <taxon>Metazoa</taxon>
        <taxon>Chordata</taxon>
        <taxon>Craniata</taxon>
        <taxon>Vertebrata</taxon>
        <taxon>Euteleostomi</taxon>
        <taxon>Amphibia</taxon>
        <taxon>Batrachia</taxon>
        <taxon>Anura</taxon>
        <taxon>Neobatrachia</taxon>
        <taxon>Ranoidea</taxon>
        <taxon>Ranidae</taxon>
        <taxon>Staurois</taxon>
    </lineage>
</organism>
<name>A0ABN9D9U5_9NEOB</name>
<comment type="caution">
    <text evidence="2">The sequence shown here is derived from an EMBL/GenBank/DDBJ whole genome shotgun (WGS) entry which is preliminary data.</text>
</comment>